<proteinExistence type="predicted"/>
<evidence type="ECO:0000313" key="1">
    <source>
        <dbReference type="EMBL" id="WOO76550.1"/>
    </source>
</evidence>
<keyword evidence="2" id="KW-1185">Reference proteome</keyword>
<organism evidence="1 2">
    <name type="scientific">Vanrija pseudolonga</name>
    <dbReference type="NCBI Taxonomy" id="143232"/>
    <lineage>
        <taxon>Eukaryota</taxon>
        <taxon>Fungi</taxon>
        <taxon>Dikarya</taxon>
        <taxon>Basidiomycota</taxon>
        <taxon>Agaricomycotina</taxon>
        <taxon>Tremellomycetes</taxon>
        <taxon>Trichosporonales</taxon>
        <taxon>Trichosporonaceae</taxon>
        <taxon>Vanrija</taxon>
    </lineage>
</organism>
<evidence type="ECO:0000313" key="2">
    <source>
        <dbReference type="Proteomes" id="UP000827549"/>
    </source>
</evidence>
<dbReference type="GeneID" id="87803436"/>
<dbReference type="EMBL" id="CP086714">
    <property type="protein sequence ID" value="WOO76550.1"/>
    <property type="molecule type" value="Genomic_DNA"/>
</dbReference>
<name>A0AAF0XZ01_9TREE</name>
<dbReference type="AlphaFoldDB" id="A0AAF0XZ01"/>
<reference evidence="1" key="1">
    <citation type="submission" date="2023-10" db="EMBL/GenBank/DDBJ databases">
        <authorList>
            <person name="Noh H."/>
        </authorList>
    </citation>
    <scope>NUCLEOTIDE SEQUENCE</scope>
    <source>
        <strain evidence="1">DUCC4014</strain>
    </source>
</reference>
<dbReference type="RefSeq" id="XP_062622582.1">
    <property type="nucleotide sequence ID" value="XM_062766598.1"/>
</dbReference>
<sequence length="125" mass="14634">MTWPVIPWPGFQYTYPGIECRYATDHYWPTILTGVSQNGQFNDCLRCTIDGSLNCKVGVQNSHLRTRKGKSRARLLFFYLTLATDQPFNESRLTEPVEEIDLVKAKEKIAQAYRERQYTRRRVGR</sequence>
<dbReference type="Proteomes" id="UP000827549">
    <property type="component" value="Chromosome 1"/>
</dbReference>
<gene>
    <name evidence="1" type="ORF">LOC62_01G000177</name>
</gene>
<accession>A0AAF0XZ01</accession>
<protein>
    <submittedName>
        <fullName evidence="1">Uncharacterized protein</fullName>
    </submittedName>
</protein>